<name>A0A7G9S320_9MICO</name>
<dbReference type="Proteomes" id="UP000515934">
    <property type="component" value="Chromosome"/>
</dbReference>
<protein>
    <recommendedName>
        <fullName evidence="1">Peptidase C45 hydrolase domain-containing protein</fullName>
    </recommendedName>
</protein>
<evidence type="ECO:0000259" key="1">
    <source>
        <dbReference type="Pfam" id="PF03417"/>
    </source>
</evidence>
<evidence type="ECO:0000313" key="2">
    <source>
        <dbReference type="EMBL" id="QNN62245.1"/>
    </source>
</evidence>
<dbReference type="KEGG" id="ldn:H9L06_08120"/>
<dbReference type="InterPro" id="IPR047794">
    <property type="entry name" value="C45_proenzyme-like"/>
</dbReference>
<dbReference type="EMBL" id="CP060716">
    <property type="protein sequence ID" value="QNN62245.1"/>
    <property type="molecule type" value="Genomic_DNA"/>
</dbReference>
<dbReference type="NCBIfam" id="NF040521">
    <property type="entry name" value="C45_proenzyme"/>
    <property type="match status" value="1"/>
</dbReference>
<proteinExistence type="predicted"/>
<dbReference type="AlphaFoldDB" id="A0A7G9S320"/>
<evidence type="ECO:0000313" key="3">
    <source>
        <dbReference type="Proteomes" id="UP000515934"/>
    </source>
</evidence>
<dbReference type="InterPro" id="IPR005079">
    <property type="entry name" value="Peptidase_C45_hydrolase"/>
</dbReference>
<organism evidence="2 3">
    <name type="scientific">Leucobacter denitrificans</name>
    <dbReference type="NCBI Taxonomy" id="683042"/>
    <lineage>
        <taxon>Bacteria</taxon>
        <taxon>Bacillati</taxon>
        <taxon>Actinomycetota</taxon>
        <taxon>Actinomycetes</taxon>
        <taxon>Micrococcales</taxon>
        <taxon>Microbacteriaceae</taxon>
        <taxon>Leucobacter</taxon>
    </lineage>
</organism>
<dbReference type="Pfam" id="PF03417">
    <property type="entry name" value="AAT"/>
    <property type="match status" value="1"/>
</dbReference>
<accession>A0A7G9S320</accession>
<sequence length="355" mass="38185">MTGALNVETLDPPHVVGGEAERASKVIGLLREREAPIRHDAARARLLLEDRAIRSWVDASIAITAKTLSDEVTYLEATADALDVQFEALFLAQNRSLFRVEAPGDDCTVGAARLPEGSAWVVKNRDNKPDGRHILVQYTDDRWGHSVLAHSNYGGPIAASSGVNTRGLGAVITRTIVQDPPPGIYRGSLMSALLAKCGTVEEALDMTYGLPHLGGTITLGDRFGTIATVELEPDALTVEMAGHREWLAKTNHPSAQSVVNESGGADPEYLASSKLRLLAMQQTMSQSVQLEPSWPVIESWIASRMSSHDGDGAPCRHGKSPTVNTAVILCDPPTMLTSVGPPCEGQWQRWSAELV</sequence>
<dbReference type="RefSeq" id="WP_187554716.1">
    <property type="nucleotide sequence ID" value="NZ_CP060716.1"/>
</dbReference>
<gene>
    <name evidence="2" type="ORF">H9L06_08120</name>
</gene>
<reference evidence="2 3" key="1">
    <citation type="submission" date="2020-08" db="EMBL/GenBank/DDBJ databases">
        <title>Genome sequence of Leucobacter denitrificans KACC 14055T.</title>
        <authorList>
            <person name="Hyun D.-W."/>
            <person name="Bae J.-W."/>
        </authorList>
    </citation>
    <scope>NUCLEOTIDE SEQUENCE [LARGE SCALE GENOMIC DNA]</scope>
    <source>
        <strain evidence="2 3">KACC 14055</strain>
    </source>
</reference>
<keyword evidence="3" id="KW-1185">Reference proteome</keyword>
<feature type="domain" description="Peptidase C45 hydrolase" evidence="1">
    <location>
        <begin position="117"/>
        <end position="288"/>
    </location>
</feature>
<dbReference type="Gene3D" id="3.60.60.10">
    <property type="entry name" value="Penicillin V Acylase, Chain A"/>
    <property type="match status" value="1"/>
</dbReference>